<accession>A0A219MH17</accession>
<evidence type="ECO:0000313" key="5">
    <source>
        <dbReference type="Proteomes" id="UP000223907"/>
    </source>
</evidence>
<dbReference type="EMBL" id="KT240186">
    <property type="protein sequence ID" value="ALA46465.1"/>
    <property type="molecule type" value="Genomic_DNA"/>
</dbReference>
<dbReference type="GO" id="GO:0016998">
    <property type="term" value="P:cell wall macromolecule catabolic process"/>
    <property type="evidence" value="ECO:0007669"/>
    <property type="project" value="InterPro"/>
</dbReference>
<name>A0A219MH17_9CAUD</name>
<evidence type="ECO:0000313" key="4">
    <source>
        <dbReference type="EMBL" id="ALA46465.1"/>
    </source>
</evidence>
<dbReference type="PANTHER" id="PTHR38107:SF3">
    <property type="entry name" value="LYSOZYME RRRD-RELATED"/>
    <property type="match status" value="1"/>
</dbReference>
<comment type="catalytic activity">
    <reaction evidence="3">
        <text>Hydrolysis of (1-&gt;4)-beta-linkages between N-acetylmuramic acid and N-acetyl-D-glucosamine residues in a peptidoglycan and between N-acetyl-D-glucosamine residues in chitodextrins.</text>
        <dbReference type="EC" id="3.2.1.17"/>
    </reaction>
</comment>
<reference evidence="4 5" key="1">
    <citation type="submission" date="2015-07" db="EMBL/GenBank/DDBJ databases">
        <title>Bateriophages against Dickeya spp. of Phalaenopsis orchids.</title>
        <authorList>
            <person name="Dreo T."/>
            <person name="Naglic T."/>
            <person name="Alic S."/>
            <person name="Peterka M."/>
            <person name="Ravnikar M."/>
        </authorList>
    </citation>
    <scope>NUCLEOTIDE SEQUENCE [LARGE SCALE GENOMIC DNA]</scope>
</reference>
<proteinExistence type="inferred from homology"/>
<dbReference type="GO" id="GO:0009253">
    <property type="term" value="P:peptidoglycan catabolic process"/>
    <property type="evidence" value="ECO:0007669"/>
    <property type="project" value="InterPro"/>
</dbReference>
<dbReference type="GO" id="GO:0042742">
    <property type="term" value="P:defense response to bacterium"/>
    <property type="evidence" value="ECO:0007669"/>
    <property type="project" value="UniProtKB-KW"/>
</dbReference>
<dbReference type="EC" id="3.2.1.17" evidence="3"/>
<evidence type="ECO:0000256" key="1">
    <source>
        <dbReference type="ARBA" id="ARBA00022529"/>
    </source>
</evidence>
<gene>
    <name evidence="4" type="ORF">BF2512_08</name>
</gene>
<keyword evidence="2 3" id="KW-0081">Bacteriolytic enzyme</keyword>
<organism evidence="4 5">
    <name type="scientific">Dickeya phage BF25/12</name>
    <dbReference type="NCBI Taxonomy" id="1698708"/>
    <lineage>
        <taxon>Viruses</taxon>
        <taxon>Duplodnaviria</taxon>
        <taxon>Heunggongvirae</taxon>
        <taxon>Uroviricota</taxon>
        <taxon>Caudoviricetes</taxon>
        <taxon>Autographivirales</taxon>
        <taxon>Autoscriptoviridae</taxon>
        <taxon>Corkvirinae</taxon>
        <taxon>Stompvirus</taxon>
        <taxon>Stompvirus BF2512</taxon>
    </lineage>
</organism>
<dbReference type="InterPro" id="IPR002196">
    <property type="entry name" value="Glyco_hydro_24"/>
</dbReference>
<sequence length="185" mass="20197">MNLKNKITSAIAAATLLGGGIISVVKHNEGYSESAYQDGAGVWTICYGDTRGVKRGMRLTMDVCDAQLRDSIAEHTKALAGLPESTPDVVILGSIDMAYNIGVSGFSTSTQKKHLLNGDYNKAGYAVLSWRYITLPNGVKYDCSQLVHGKPNKVCWGLWERRQWQSKAIGNTFKSVQEALDNLPK</sequence>
<dbReference type="Proteomes" id="UP000223907">
    <property type="component" value="Segment"/>
</dbReference>
<keyword evidence="3" id="KW-0326">Glycosidase</keyword>
<dbReference type="SUPFAM" id="SSF53955">
    <property type="entry name" value="Lysozyme-like"/>
    <property type="match status" value="1"/>
</dbReference>
<protein>
    <recommendedName>
        <fullName evidence="3">Lysozyme</fullName>
        <ecNumber evidence="3">3.2.1.17</ecNumber>
    </recommendedName>
</protein>
<evidence type="ECO:0000256" key="3">
    <source>
        <dbReference type="RuleBase" id="RU003788"/>
    </source>
</evidence>
<dbReference type="Gene3D" id="1.10.530.40">
    <property type="match status" value="1"/>
</dbReference>
<comment type="similarity">
    <text evidence="3">Belongs to the glycosyl hydrolase 24 family.</text>
</comment>
<keyword evidence="1 3" id="KW-0929">Antimicrobial</keyword>
<dbReference type="GO" id="GO:0031640">
    <property type="term" value="P:killing of cells of another organism"/>
    <property type="evidence" value="ECO:0007669"/>
    <property type="project" value="UniProtKB-KW"/>
</dbReference>
<dbReference type="InterPro" id="IPR051018">
    <property type="entry name" value="Bacteriophage_GH24"/>
</dbReference>
<evidence type="ECO:0000256" key="2">
    <source>
        <dbReference type="ARBA" id="ARBA00022638"/>
    </source>
</evidence>
<dbReference type="PANTHER" id="PTHR38107">
    <property type="match status" value="1"/>
</dbReference>
<dbReference type="InterPro" id="IPR023346">
    <property type="entry name" value="Lysozyme-like_dom_sf"/>
</dbReference>
<dbReference type="GO" id="GO:0003796">
    <property type="term" value="F:lysozyme activity"/>
    <property type="evidence" value="ECO:0007669"/>
    <property type="project" value="UniProtKB-EC"/>
</dbReference>
<dbReference type="InterPro" id="IPR023347">
    <property type="entry name" value="Lysozyme_dom_sf"/>
</dbReference>
<keyword evidence="3" id="KW-0378">Hydrolase</keyword>
<keyword evidence="5" id="KW-1185">Reference proteome</keyword>
<dbReference type="Pfam" id="PF00959">
    <property type="entry name" value="Phage_lysozyme"/>
    <property type="match status" value="1"/>
</dbReference>